<keyword evidence="4" id="KW-1015">Disulfide bond</keyword>
<reference evidence="8" key="2">
    <citation type="submission" date="2025-09" db="UniProtKB">
        <authorList>
            <consortium name="Ensembl"/>
        </authorList>
    </citation>
    <scope>IDENTIFICATION</scope>
</reference>
<dbReference type="PROSITE" id="PS50835">
    <property type="entry name" value="IG_LIKE"/>
    <property type="match status" value="2"/>
</dbReference>
<proteinExistence type="predicted"/>
<dbReference type="Gene3D" id="2.60.40.10">
    <property type="entry name" value="Immunoglobulins"/>
    <property type="match status" value="2"/>
</dbReference>
<dbReference type="InterPro" id="IPR013783">
    <property type="entry name" value="Ig-like_fold"/>
</dbReference>
<evidence type="ECO:0000256" key="4">
    <source>
        <dbReference type="ARBA" id="ARBA00023157"/>
    </source>
</evidence>
<keyword evidence="2" id="KW-0732">Signal</keyword>
<comment type="subcellular location">
    <subcellularLocation>
        <location evidence="1">Membrane</location>
    </subcellularLocation>
</comment>
<name>A0A3B5MHX6_9TELE</name>
<dbReference type="InterPro" id="IPR007110">
    <property type="entry name" value="Ig-like_dom"/>
</dbReference>
<dbReference type="Pfam" id="PF07686">
    <property type="entry name" value="V-set"/>
    <property type="match status" value="2"/>
</dbReference>
<dbReference type="GO" id="GO:0050852">
    <property type="term" value="P:T cell receptor signaling pathway"/>
    <property type="evidence" value="ECO:0007669"/>
    <property type="project" value="TreeGrafter"/>
</dbReference>
<dbReference type="SMART" id="SM00409">
    <property type="entry name" value="IG"/>
    <property type="match status" value="2"/>
</dbReference>
<reference evidence="8" key="1">
    <citation type="submission" date="2025-08" db="UniProtKB">
        <authorList>
            <consortium name="Ensembl"/>
        </authorList>
    </citation>
    <scope>IDENTIFICATION</scope>
</reference>
<keyword evidence="3" id="KW-0472">Membrane</keyword>
<evidence type="ECO:0000259" key="7">
    <source>
        <dbReference type="PROSITE" id="PS50835"/>
    </source>
</evidence>
<dbReference type="InterPro" id="IPR003599">
    <property type="entry name" value="Ig_sub"/>
</dbReference>
<evidence type="ECO:0000256" key="6">
    <source>
        <dbReference type="ARBA" id="ARBA00023319"/>
    </source>
</evidence>
<dbReference type="InterPro" id="IPR050504">
    <property type="entry name" value="IgSF_BTN/MOG"/>
</dbReference>
<dbReference type="Ensembl" id="ENSXCOT00000020979.1">
    <property type="protein sequence ID" value="ENSXCOP00000020726.1"/>
    <property type="gene ID" value="ENSXCOG00000015535.1"/>
</dbReference>
<evidence type="ECO:0000256" key="2">
    <source>
        <dbReference type="ARBA" id="ARBA00022729"/>
    </source>
</evidence>
<dbReference type="SMART" id="SM00406">
    <property type="entry name" value="IGv"/>
    <property type="match status" value="2"/>
</dbReference>
<dbReference type="SUPFAM" id="SSF48726">
    <property type="entry name" value="Immunoglobulin"/>
    <property type="match status" value="2"/>
</dbReference>
<sequence length="313" mass="35275">MLGCAVNDLDILKDLLISIKLRMKTIIIMIIMSNKVTHFLNVAASSPSLSTPVSANETVTLPCRTNQTSDLLTVEWSKAEMTPNITLLYRHGFETVEEKNSAFLNRTSFILEEVKLGNISQVISKLRLSDGGRYLCRTMVGKQQQVEAVLDLIERLLVSRQPVVAAQGDDVILQCLVEPPLDMVDMTVEWSRPDAKHRPKGMEYVHLYRDNREVLDMKSSSYHGRTALFAGGLRHGNISLIITNVTTADEGTYKCFVPKLHGNTKSSIVHLIVGELKSFAPLVVIFMCHTHTMCQWHILYEYVPYSYNELSTF</sequence>
<evidence type="ECO:0000256" key="1">
    <source>
        <dbReference type="ARBA" id="ARBA00004370"/>
    </source>
</evidence>
<dbReference type="GO" id="GO:0050863">
    <property type="term" value="P:regulation of T cell activation"/>
    <property type="evidence" value="ECO:0007669"/>
    <property type="project" value="UniProtKB-ARBA"/>
</dbReference>
<feature type="domain" description="Ig-like" evidence="7">
    <location>
        <begin position="53"/>
        <end position="147"/>
    </location>
</feature>
<dbReference type="PANTHER" id="PTHR24100:SF151">
    <property type="entry name" value="ICOS LIGAND"/>
    <property type="match status" value="1"/>
</dbReference>
<dbReference type="Proteomes" id="UP000261380">
    <property type="component" value="Unplaced"/>
</dbReference>
<organism evidence="8 9">
    <name type="scientific">Xiphophorus couchianus</name>
    <name type="common">Monterrey platyfish</name>
    <dbReference type="NCBI Taxonomy" id="32473"/>
    <lineage>
        <taxon>Eukaryota</taxon>
        <taxon>Metazoa</taxon>
        <taxon>Chordata</taxon>
        <taxon>Craniata</taxon>
        <taxon>Vertebrata</taxon>
        <taxon>Euteleostomi</taxon>
        <taxon>Actinopterygii</taxon>
        <taxon>Neopterygii</taxon>
        <taxon>Teleostei</taxon>
        <taxon>Neoteleostei</taxon>
        <taxon>Acanthomorphata</taxon>
        <taxon>Ovalentaria</taxon>
        <taxon>Atherinomorphae</taxon>
        <taxon>Cyprinodontiformes</taxon>
        <taxon>Poeciliidae</taxon>
        <taxon>Poeciliinae</taxon>
        <taxon>Xiphophorus</taxon>
    </lineage>
</organism>
<dbReference type="GO" id="GO:0005102">
    <property type="term" value="F:signaling receptor binding"/>
    <property type="evidence" value="ECO:0007669"/>
    <property type="project" value="TreeGrafter"/>
</dbReference>
<evidence type="ECO:0000313" key="9">
    <source>
        <dbReference type="Proteomes" id="UP000261380"/>
    </source>
</evidence>
<feature type="domain" description="Ig-like" evidence="7">
    <location>
        <begin position="154"/>
        <end position="257"/>
    </location>
</feature>
<dbReference type="GO" id="GO:1903037">
    <property type="term" value="P:regulation of leukocyte cell-cell adhesion"/>
    <property type="evidence" value="ECO:0007669"/>
    <property type="project" value="UniProtKB-ARBA"/>
</dbReference>
<evidence type="ECO:0000256" key="3">
    <source>
        <dbReference type="ARBA" id="ARBA00023136"/>
    </source>
</evidence>
<accession>A0A3B5MHX6</accession>
<protein>
    <recommendedName>
        <fullName evidence="7">Ig-like domain-containing protein</fullName>
    </recommendedName>
</protein>
<evidence type="ECO:0000313" key="8">
    <source>
        <dbReference type="Ensembl" id="ENSXCOP00000020726.1"/>
    </source>
</evidence>
<dbReference type="InterPro" id="IPR036179">
    <property type="entry name" value="Ig-like_dom_sf"/>
</dbReference>
<keyword evidence="9" id="KW-1185">Reference proteome</keyword>
<keyword evidence="6" id="KW-0393">Immunoglobulin domain</keyword>
<keyword evidence="5" id="KW-0325">Glycoprotein</keyword>
<dbReference type="InterPro" id="IPR013106">
    <property type="entry name" value="Ig_V-set"/>
</dbReference>
<evidence type="ECO:0000256" key="5">
    <source>
        <dbReference type="ARBA" id="ARBA00023180"/>
    </source>
</evidence>
<dbReference type="GO" id="GO:0001817">
    <property type="term" value="P:regulation of cytokine production"/>
    <property type="evidence" value="ECO:0007669"/>
    <property type="project" value="TreeGrafter"/>
</dbReference>
<dbReference type="GeneTree" id="ENSGT01050000244843"/>
<dbReference type="AlphaFoldDB" id="A0A3B5MHX6"/>
<dbReference type="FunFam" id="2.60.40.10:FF:000142">
    <property type="entry name" value="V-set domain-containing T-cell activation inhibitor 1"/>
    <property type="match status" value="1"/>
</dbReference>
<dbReference type="GO" id="GO:0009897">
    <property type="term" value="C:external side of plasma membrane"/>
    <property type="evidence" value="ECO:0007669"/>
    <property type="project" value="TreeGrafter"/>
</dbReference>
<dbReference type="PANTHER" id="PTHR24100">
    <property type="entry name" value="BUTYROPHILIN"/>
    <property type="match status" value="1"/>
</dbReference>